<name>A0A759H4A0_SALER</name>
<dbReference type="Gene3D" id="2.60.120.10">
    <property type="entry name" value="Jelly Rolls"/>
    <property type="match status" value="1"/>
</dbReference>
<evidence type="ECO:0000256" key="2">
    <source>
        <dbReference type="ARBA" id="ARBA00022723"/>
    </source>
</evidence>
<evidence type="ECO:0000256" key="5">
    <source>
        <dbReference type="ARBA" id="ARBA00023277"/>
    </source>
</evidence>
<evidence type="ECO:0000313" key="10">
    <source>
        <dbReference type="EMBL" id="HAG5358958.1"/>
    </source>
</evidence>
<reference evidence="9" key="2">
    <citation type="submission" date="2020-02" db="EMBL/GenBank/DDBJ databases">
        <authorList>
            <consortium name="NCBI Pathogen Detection Project"/>
        </authorList>
    </citation>
    <scope>NUCLEOTIDE SEQUENCE</scope>
    <source>
        <strain evidence="10">MA.CK_98/00010293</strain>
        <strain evidence="9">MA.CK_98/00011463</strain>
    </source>
</reference>
<dbReference type="AlphaFoldDB" id="A0A759H4A0"/>
<comment type="catalytic activity">
    <reaction evidence="6">
        <text>D-lyxose = D-xylulose</text>
        <dbReference type="Rhea" id="RHEA:14201"/>
        <dbReference type="ChEBI" id="CHEBI:16789"/>
        <dbReference type="ChEBI" id="CHEBI:17140"/>
        <dbReference type="EC" id="5.3.1.15"/>
    </reaction>
</comment>
<dbReference type="GO" id="GO:0046872">
    <property type="term" value="F:metal ion binding"/>
    <property type="evidence" value="ECO:0007669"/>
    <property type="project" value="UniProtKB-KW"/>
</dbReference>
<comment type="cofactor">
    <cofactor evidence="1">
        <name>Mn(2+)</name>
        <dbReference type="ChEBI" id="CHEBI:29035"/>
    </cofactor>
</comment>
<keyword evidence="2" id="KW-0479">Metal-binding</keyword>
<comment type="caution">
    <text evidence="9">The sequence shown here is derived from an EMBL/GenBank/DDBJ whole genome shotgun (WGS) entry which is preliminary data.</text>
</comment>
<dbReference type="SUPFAM" id="SSF51182">
    <property type="entry name" value="RmlC-like cupins"/>
    <property type="match status" value="1"/>
</dbReference>
<sequence>MIKFDEYRQQTVRILETAGIVLTLQESQDIEIVTFGLTDYPVSGLQLLTYINNSRYCAKELVLLPYQTCPEHRHPPFNGNPGKQETFRCRWGTVYLFVDDNELPCTGSRKVPMRNVPAGSKDWYTCTRYIRLQPGEQYTIKPDTRHWFQSGKDGAVISEFSSESRDELDIFTDPRVNRLAGY</sequence>
<dbReference type="EC" id="5.3.1.15" evidence="8"/>
<dbReference type="CDD" id="cd20308">
    <property type="entry name" value="cupin_YdaE"/>
    <property type="match status" value="1"/>
</dbReference>
<reference evidence="9" key="1">
    <citation type="journal article" date="2018" name="Genome Biol.">
        <title>SKESA: strategic k-mer extension for scrupulous assemblies.</title>
        <authorList>
            <person name="Souvorov A."/>
            <person name="Agarwala R."/>
            <person name="Lipman D.J."/>
        </authorList>
    </citation>
    <scope>NUCLEOTIDE SEQUENCE</scope>
    <source>
        <strain evidence="10">MA.CK_98/00010293</strain>
        <strain evidence="9">MA.CK_98/00011463</strain>
    </source>
</reference>
<evidence type="ECO:0000313" key="9">
    <source>
        <dbReference type="EMBL" id="HAG1883068.1"/>
    </source>
</evidence>
<dbReference type="InterPro" id="IPR011051">
    <property type="entry name" value="RmlC_Cupin_sf"/>
</dbReference>
<dbReference type="Pfam" id="PF07385">
    <property type="entry name" value="Lyx_isomer"/>
    <property type="match status" value="1"/>
</dbReference>
<dbReference type="InterPro" id="IPR010864">
    <property type="entry name" value="D-lyxose_isomer"/>
</dbReference>
<gene>
    <name evidence="10" type="ORF">G8O64_004649</name>
    <name evidence="9" type="ORF">G8V93_004641</name>
</gene>
<comment type="similarity">
    <text evidence="7">Belongs to the D-lyxose ketol-isomerase family.</text>
</comment>
<evidence type="ECO:0000256" key="4">
    <source>
        <dbReference type="ARBA" id="ARBA00023235"/>
    </source>
</evidence>
<accession>A0A759H4A0</accession>
<evidence type="ECO:0000256" key="1">
    <source>
        <dbReference type="ARBA" id="ARBA00001936"/>
    </source>
</evidence>
<evidence type="ECO:0000256" key="7">
    <source>
        <dbReference type="ARBA" id="ARBA00044951"/>
    </source>
</evidence>
<proteinExistence type="inferred from homology"/>
<evidence type="ECO:0000256" key="8">
    <source>
        <dbReference type="ARBA" id="ARBA00044972"/>
    </source>
</evidence>
<keyword evidence="5" id="KW-0119">Carbohydrate metabolism</keyword>
<dbReference type="GO" id="GO:0047828">
    <property type="term" value="F:D-lyxose ketol-isomerase activity"/>
    <property type="evidence" value="ECO:0007669"/>
    <property type="project" value="UniProtKB-EC"/>
</dbReference>
<evidence type="ECO:0000256" key="6">
    <source>
        <dbReference type="ARBA" id="ARBA00044907"/>
    </source>
</evidence>
<dbReference type="EMBL" id="DAAYQT010000029">
    <property type="protein sequence ID" value="HAG5358958.1"/>
    <property type="molecule type" value="Genomic_DNA"/>
</dbReference>
<keyword evidence="3" id="KW-0464">Manganese</keyword>
<dbReference type="InterPro" id="IPR014710">
    <property type="entry name" value="RmlC-like_jellyroll"/>
</dbReference>
<keyword evidence="4 9" id="KW-0413">Isomerase</keyword>
<dbReference type="EMBL" id="DAAXOF010000029">
    <property type="protein sequence ID" value="HAG1883068.1"/>
    <property type="molecule type" value="Genomic_DNA"/>
</dbReference>
<organism evidence="9">
    <name type="scientific">Salmonella enterica</name>
    <name type="common">Salmonella choleraesuis</name>
    <dbReference type="NCBI Taxonomy" id="28901"/>
    <lineage>
        <taxon>Bacteria</taxon>
        <taxon>Pseudomonadati</taxon>
        <taxon>Pseudomonadota</taxon>
        <taxon>Gammaproteobacteria</taxon>
        <taxon>Enterobacterales</taxon>
        <taxon>Enterobacteriaceae</taxon>
        <taxon>Salmonella</taxon>
    </lineage>
</organism>
<evidence type="ECO:0000256" key="3">
    <source>
        <dbReference type="ARBA" id="ARBA00023211"/>
    </source>
</evidence>
<protein>
    <recommendedName>
        <fullName evidence="8">D-lyxose ketol-isomerase</fullName>
        <ecNumber evidence="8">5.3.1.15</ecNumber>
    </recommendedName>
</protein>